<proteinExistence type="predicted"/>
<keyword evidence="2" id="KW-0472">Membrane</keyword>
<evidence type="ECO:0000256" key="1">
    <source>
        <dbReference type="SAM" id="MobiDB-lite"/>
    </source>
</evidence>
<name>A0A3P8PBC8_ASTCA</name>
<dbReference type="InterPro" id="IPR018200">
    <property type="entry name" value="USP_CS"/>
</dbReference>
<dbReference type="GeneTree" id="ENSGT00940000174573"/>
<protein>
    <recommendedName>
        <fullName evidence="3">USP domain-containing protein</fullName>
    </recommendedName>
</protein>
<dbReference type="OMA" id="CENGHKL"/>
<dbReference type="Bgee" id="ENSACLG00000009758">
    <property type="expression patterns" value="Expressed in anal fin and 2 other cell types or tissues"/>
</dbReference>
<dbReference type="RefSeq" id="XP_026017984.1">
    <property type="nucleotide sequence ID" value="XM_026162199.1"/>
</dbReference>
<dbReference type="Ensembl" id="ENSACLT00000014651.2">
    <property type="protein sequence ID" value="ENSACLP00000014307.1"/>
    <property type="gene ID" value="ENSACLG00000009758.2"/>
</dbReference>
<dbReference type="CDD" id="cd02257">
    <property type="entry name" value="Peptidase_C19"/>
    <property type="match status" value="1"/>
</dbReference>
<keyword evidence="2" id="KW-1133">Transmembrane helix</keyword>
<reference evidence="5" key="2">
    <citation type="submission" date="2023-03" db="EMBL/GenBank/DDBJ databases">
        <authorList>
            <consortium name="Wellcome Sanger Institute Data Sharing"/>
        </authorList>
    </citation>
    <scope>NUCLEOTIDE SEQUENCE [LARGE SCALE GENOMIC DNA]</scope>
</reference>
<reference evidence="4 5" key="1">
    <citation type="submission" date="2018-05" db="EMBL/GenBank/DDBJ databases">
        <authorList>
            <person name="Datahose"/>
        </authorList>
    </citation>
    <scope>NUCLEOTIDE SEQUENCE</scope>
</reference>
<dbReference type="STRING" id="8154.ENSACLP00000014307"/>
<evidence type="ECO:0000313" key="5">
    <source>
        <dbReference type="Proteomes" id="UP000265100"/>
    </source>
</evidence>
<feature type="region of interest" description="Disordered" evidence="1">
    <location>
        <begin position="309"/>
        <end position="330"/>
    </location>
</feature>
<dbReference type="SUPFAM" id="SSF54001">
    <property type="entry name" value="Cysteine proteinases"/>
    <property type="match status" value="1"/>
</dbReference>
<dbReference type="PROSITE" id="PS00972">
    <property type="entry name" value="USP_1"/>
    <property type="match status" value="1"/>
</dbReference>
<dbReference type="PANTHER" id="PTHR24006:SF899">
    <property type="entry name" value="UBIQUITIN CARBOXYL-TERMINAL HYDROLASE"/>
    <property type="match status" value="1"/>
</dbReference>
<evidence type="ECO:0000256" key="2">
    <source>
        <dbReference type="SAM" id="Phobius"/>
    </source>
</evidence>
<keyword evidence="5" id="KW-1185">Reference proteome</keyword>
<accession>A0A3P8PBC8</accession>
<feature type="transmembrane region" description="Helical" evidence="2">
    <location>
        <begin position="363"/>
        <end position="382"/>
    </location>
</feature>
<dbReference type="Proteomes" id="UP000265100">
    <property type="component" value="Chromosome 3"/>
</dbReference>
<reference evidence="4" key="3">
    <citation type="submission" date="2025-08" db="UniProtKB">
        <authorList>
            <consortium name="Ensembl"/>
        </authorList>
    </citation>
    <scope>IDENTIFICATION</scope>
</reference>
<dbReference type="RefSeq" id="XP_026017985.1">
    <property type="nucleotide sequence ID" value="XM_026162200.1"/>
</dbReference>
<dbReference type="AlphaFoldDB" id="A0A3P8PBC8"/>
<dbReference type="PANTHER" id="PTHR24006">
    <property type="entry name" value="UBIQUITIN CARBOXYL-TERMINAL HYDROLASE"/>
    <property type="match status" value="1"/>
</dbReference>
<feature type="domain" description="USP" evidence="3">
    <location>
        <begin position="32"/>
        <end position="305"/>
    </location>
</feature>
<dbReference type="GeneID" id="113018807"/>
<dbReference type="InterPro" id="IPR050164">
    <property type="entry name" value="Peptidase_C19"/>
</dbReference>
<organism evidence="4 5">
    <name type="scientific">Astatotilapia calliptera</name>
    <name type="common">Eastern happy</name>
    <name type="synonym">Chromis callipterus</name>
    <dbReference type="NCBI Taxonomy" id="8154"/>
    <lineage>
        <taxon>Eukaryota</taxon>
        <taxon>Metazoa</taxon>
        <taxon>Chordata</taxon>
        <taxon>Craniata</taxon>
        <taxon>Vertebrata</taxon>
        <taxon>Euteleostomi</taxon>
        <taxon>Actinopterygii</taxon>
        <taxon>Neopterygii</taxon>
        <taxon>Teleostei</taxon>
        <taxon>Neoteleostei</taxon>
        <taxon>Acanthomorphata</taxon>
        <taxon>Ovalentaria</taxon>
        <taxon>Cichlomorphae</taxon>
        <taxon>Cichliformes</taxon>
        <taxon>Cichlidae</taxon>
        <taxon>African cichlids</taxon>
        <taxon>Pseudocrenilabrinae</taxon>
        <taxon>Haplochromini</taxon>
        <taxon>Astatotilapia</taxon>
    </lineage>
</organism>
<reference evidence="4" key="4">
    <citation type="submission" date="2025-09" db="UniProtKB">
        <authorList>
            <consortium name="Ensembl"/>
        </authorList>
    </citation>
    <scope>IDENTIFICATION</scope>
</reference>
<dbReference type="OrthoDB" id="292964at2759"/>
<dbReference type="InterPro" id="IPR038765">
    <property type="entry name" value="Papain-like_cys_pep_sf"/>
</dbReference>
<dbReference type="RefSeq" id="XP_026017983.1">
    <property type="nucleotide sequence ID" value="XM_026162198.1"/>
</dbReference>
<dbReference type="GO" id="GO:0005829">
    <property type="term" value="C:cytosol"/>
    <property type="evidence" value="ECO:0007669"/>
    <property type="project" value="TreeGrafter"/>
</dbReference>
<dbReference type="GO" id="GO:0004843">
    <property type="term" value="F:cysteine-type deubiquitinase activity"/>
    <property type="evidence" value="ECO:0007669"/>
    <property type="project" value="InterPro"/>
</dbReference>
<dbReference type="Gene3D" id="3.90.70.10">
    <property type="entry name" value="Cysteine proteinases"/>
    <property type="match status" value="1"/>
</dbReference>
<dbReference type="GO" id="GO:0016579">
    <property type="term" value="P:protein deubiquitination"/>
    <property type="evidence" value="ECO:0007669"/>
    <property type="project" value="InterPro"/>
</dbReference>
<dbReference type="InterPro" id="IPR028889">
    <property type="entry name" value="USP"/>
</dbReference>
<dbReference type="GO" id="GO:0005634">
    <property type="term" value="C:nucleus"/>
    <property type="evidence" value="ECO:0007669"/>
    <property type="project" value="TreeGrafter"/>
</dbReference>
<dbReference type="Pfam" id="PF00443">
    <property type="entry name" value="UCH"/>
    <property type="match status" value="1"/>
</dbReference>
<keyword evidence="2" id="KW-0812">Transmembrane</keyword>
<sequence>MISSRKRNLEEVNTEETKKLREDAVIQQKKFHGLKNQGATCYLNSIMQVFFMTPEIHDRLDPESQKIDQELRNIFERLKKGACGTEKITKTLEIHNVSQQRDAADCLDLILCKVSPRVSELFEGQLTYTTKCSKGHVINEETNPFWTLPLSLRDNPDEIYSMEGGFEKIFQTKSYSGDNMVYCGECEKKTEATSKCEMVKFPHILILLLKRFGFDYYTMSDFKSNCCVAVPSEMTTNGKKYKVYGIVNHMGSLRGGHYTATVLFREDHTWYDCDDCNVTKAEEQLFAKTKTYNSRSAYLVMYRASEREPEELKEQQRTRRRVGEKDEPKKRRVHEYIKKSGEKNIHDDALQPGKSSEIKRNTFLITGFLALIVILAMILTALSRN</sequence>
<evidence type="ECO:0000259" key="3">
    <source>
        <dbReference type="PROSITE" id="PS50235"/>
    </source>
</evidence>
<evidence type="ECO:0000313" key="4">
    <source>
        <dbReference type="Ensembl" id="ENSACLP00000014307.1"/>
    </source>
</evidence>
<dbReference type="PROSITE" id="PS50235">
    <property type="entry name" value="USP_3"/>
    <property type="match status" value="1"/>
</dbReference>
<dbReference type="InterPro" id="IPR001394">
    <property type="entry name" value="Peptidase_C19_UCH"/>
</dbReference>